<dbReference type="WBParaSite" id="nRc.2.0.1.t17902-RA">
    <property type="protein sequence ID" value="nRc.2.0.1.t17902-RA"/>
    <property type="gene ID" value="nRc.2.0.1.g17902"/>
</dbReference>
<dbReference type="Proteomes" id="UP000887565">
    <property type="component" value="Unplaced"/>
</dbReference>
<proteinExistence type="predicted"/>
<keyword evidence="1" id="KW-1185">Reference proteome</keyword>
<accession>A0A915IVQ4</accession>
<dbReference type="AlphaFoldDB" id="A0A915IVQ4"/>
<evidence type="ECO:0000313" key="1">
    <source>
        <dbReference type="Proteomes" id="UP000887565"/>
    </source>
</evidence>
<organism evidence="1 2">
    <name type="scientific">Romanomermis culicivorax</name>
    <name type="common">Nematode worm</name>
    <dbReference type="NCBI Taxonomy" id="13658"/>
    <lineage>
        <taxon>Eukaryota</taxon>
        <taxon>Metazoa</taxon>
        <taxon>Ecdysozoa</taxon>
        <taxon>Nematoda</taxon>
        <taxon>Enoplea</taxon>
        <taxon>Dorylaimia</taxon>
        <taxon>Mermithida</taxon>
        <taxon>Mermithoidea</taxon>
        <taxon>Mermithidae</taxon>
        <taxon>Romanomermis</taxon>
    </lineage>
</organism>
<name>A0A915IVQ4_ROMCU</name>
<sequence length="96" mass="10916">MKISISVYPQDFPHDAYGGCGSALFFEMHYNDFFGVALLVFRIRGARSRISATSMSGQTMALYFWKRGPGLIHVERSLGPQVLTKEKIAKRNMILW</sequence>
<reference evidence="2" key="1">
    <citation type="submission" date="2022-11" db="UniProtKB">
        <authorList>
            <consortium name="WormBaseParasite"/>
        </authorList>
    </citation>
    <scope>IDENTIFICATION</scope>
</reference>
<evidence type="ECO:0000313" key="2">
    <source>
        <dbReference type="WBParaSite" id="nRc.2.0.1.t17902-RA"/>
    </source>
</evidence>
<protein>
    <submittedName>
        <fullName evidence="2">Uncharacterized protein</fullName>
    </submittedName>
</protein>